<feature type="active site" evidence="16">
    <location>
        <position position="99"/>
    </location>
</feature>
<dbReference type="InterPro" id="IPR024728">
    <property type="entry name" value="PolY_HhH_motif"/>
</dbReference>
<sequence>MHIDMDAFFASVEQLDDPSLRGRPVIVGGSSERGVVSAASYEARRYGVRSAMPTVTARRLCPHGVFVSGRRHRYAEVSRMVMAVLHDFSPVVEQASVDEAYLDATGLERLFGPVDEMAQRLKGRVREATGGLTCSVGLAPVKFLAKIASDVNKPDGVFILPSEDVAAFLATLPVGRIPGVGKRMLESLDLLGVRTAGDVLRHPVSFWERRFGKGGLVLYDRARGIDPRPLEPWTPPKSESAEVTLAADTADRAVLRRWLLAQAERVGGSLRRQGLAGRTITLKVKYADFRQLTRSRTLPEPVSATQTIFEEAWALLEALDLEAKVRLVGLGVSHFGGERQMSLPIGGMPRRDDTRRERLDATLDRLRARFGAGAVMRGDLVDFGDE</sequence>
<keyword evidence="7 16" id="KW-0548">Nucleotidyltransferase</keyword>
<dbReference type="GO" id="GO:0009432">
    <property type="term" value="P:SOS response"/>
    <property type="evidence" value="ECO:0007669"/>
    <property type="project" value="TreeGrafter"/>
</dbReference>
<dbReference type="KEGG" id="dvl:Dvul_2890"/>
<comment type="similarity">
    <text evidence="2 16">Belongs to the DNA polymerase type-Y family.</text>
</comment>
<dbReference type="GO" id="GO:0003684">
    <property type="term" value="F:damaged DNA binding"/>
    <property type="evidence" value="ECO:0007669"/>
    <property type="project" value="InterPro"/>
</dbReference>
<evidence type="ECO:0000256" key="6">
    <source>
        <dbReference type="ARBA" id="ARBA00022679"/>
    </source>
</evidence>
<comment type="cofactor">
    <cofactor evidence="16">
        <name>Mg(2+)</name>
        <dbReference type="ChEBI" id="CHEBI:18420"/>
    </cofactor>
    <text evidence="16">Binds 2 magnesium ions per subunit.</text>
</comment>
<keyword evidence="14 16" id="KW-0234">DNA repair</keyword>
<evidence type="ECO:0000256" key="5">
    <source>
        <dbReference type="ARBA" id="ARBA00022490"/>
    </source>
</evidence>
<evidence type="ECO:0000256" key="8">
    <source>
        <dbReference type="ARBA" id="ARBA00022705"/>
    </source>
</evidence>
<dbReference type="Pfam" id="PF11799">
    <property type="entry name" value="IMS_C"/>
    <property type="match status" value="1"/>
</dbReference>
<dbReference type="CDD" id="cd03586">
    <property type="entry name" value="PolY_Pol_IV_kappa"/>
    <property type="match status" value="1"/>
</dbReference>
<dbReference type="AlphaFoldDB" id="A0A0H3ADE3"/>
<dbReference type="GO" id="GO:0003887">
    <property type="term" value="F:DNA-directed DNA polymerase activity"/>
    <property type="evidence" value="ECO:0007669"/>
    <property type="project" value="UniProtKB-UniRule"/>
</dbReference>
<evidence type="ECO:0000256" key="4">
    <source>
        <dbReference type="ARBA" id="ARBA00022457"/>
    </source>
</evidence>
<keyword evidence="13 16" id="KW-0238">DNA-binding</keyword>
<evidence type="ECO:0000256" key="15">
    <source>
        <dbReference type="ARBA" id="ARBA00049244"/>
    </source>
</evidence>
<evidence type="ECO:0000256" key="1">
    <source>
        <dbReference type="ARBA" id="ARBA00004496"/>
    </source>
</evidence>
<comment type="function">
    <text evidence="16">Poorly processive, error-prone DNA polymerase involved in untargeted mutagenesis. Copies undamaged DNA at stalled replication forks, which arise in vivo from mismatched or misaligned primer ends. These misaligned primers can be extended by PolIV. Exhibits no 3'-5' exonuclease (proofreading) activity. May be involved in translesional synthesis, in conjunction with the beta clamp from PolIII.</text>
</comment>
<proteinExistence type="inferred from homology"/>
<dbReference type="SUPFAM" id="SSF100879">
    <property type="entry name" value="Lesion bypass DNA polymerase (Y-family), little finger domain"/>
    <property type="match status" value="1"/>
</dbReference>
<dbReference type="FunFam" id="3.40.1170.60:FF:000001">
    <property type="entry name" value="DNA polymerase IV"/>
    <property type="match status" value="1"/>
</dbReference>
<evidence type="ECO:0000313" key="18">
    <source>
        <dbReference type="EMBL" id="ABM29901.1"/>
    </source>
</evidence>
<dbReference type="NCBIfam" id="NF002677">
    <property type="entry name" value="PRK02406.1"/>
    <property type="match status" value="1"/>
</dbReference>
<feature type="domain" description="UmuC" evidence="17">
    <location>
        <begin position="1"/>
        <end position="181"/>
    </location>
</feature>
<gene>
    <name evidence="16" type="primary">dinB</name>
    <name evidence="18" type="ordered locus">Dvul_2890</name>
</gene>
<dbReference type="EC" id="2.7.7.7" evidence="16"/>
<dbReference type="RefSeq" id="WP_011793151.1">
    <property type="nucleotide sequence ID" value="NC_008751.1"/>
</dbReference>
<dbReference type="InterPro" id="IPR022880">
    <property type="entry name" value="DNApol_IV"/>
</dbReference>
<evidence type="ECO:0000256" key="13">
    <source>
        <dbReference type="ARBA" id="ARBA00023125"/>
    </source>
</evidence>
<dbReference type="Pfam" id="PF00817">
    <property type="entry name" value="IMS"/>
    <property type="match status" value="1"/>
</dbReference>
<dbReference type="Proteomes" id="UP000009173">
    <property type="component" value="Chromosome"/>
</dbReference>
<dbReference type="InterPro" id="IPR036775">
    <property type="entry name" value="DNA_pol_Y-fam_lit_finger_sf"/>
</dbReference>
<dbReference type="Gene3D" id="3.40.1170.60">
    <property type="match status" value="1"/>
</dbReference>
<dbReference type="PANTHER" id="PTHR11076:SF33">
    <property type="entry name" value="DNA POLYMERASE KAPPA"/>
    <property type="match status" value="1"/>
</dbReference>
<comment type="subcellular location">
    <subcellularLocation>
        <location evidence="1 16">Cytoplasm</location>
    </subcellularLocation>
</comment>
<dbReference type="GO" id="GO:0006261">
    <property type="term" value="P:DNA-templated DNA replication"/>
    <property type="evidence" value="ECO:0007669"/>
    <property type="project" value="UniProtKB-UniRule"/>
</dbReference>
<dbReference type="FunFam" id="3.30.1490.100:FF:000004">
    <property type="entry name" value="DNA polymerase IV"/>
    <property type="match status" value="1"/>
</dbReference>
<keyword evidence="12 16" id="KW-0239">DNA-directed DNA polymerase</keyword>
<keyword evidence="6 16" id="KW-0808">Transferase</keyword>
<dbReference type="GO" id="GO:0006281">
    <property type="term" value="P:DNA repair"/>
    <property type="evidence" value="ECO:0007669"/>
    <property type="project" value="UniProtKB-UniRule"/>
</dbReference>
<feature type="binding site" evidence="16">
    <location>
        <position position="98"/>
    </location>
    <ligand>
        <name>Mg(2+)</name>
        <dbReference type="ChEBI" id="CHEBI:18420"/>
    </ligand>
</feature>
<dbReference type="InterPro" id="IPR017961">
    <property type="entry name" value="DNA_pol_Y-fam_little_finger"/>
</dbReference>
<evidence type="ECO:0000256" key="9">
    <source>
        <dbReference type="ARBA" id="ARBA00022723"/>
    </source>
</evidence>
<dbReference type="HAMAP" id="MF_01113">
    <property type="entry name" value="DNApol_IV"/>
    <property type="match status" value="1"/>
</dbReference>
<dbReference type="InterPro" id="IPR001126">
    <property type="entry name" value="UmuC"/>
</dbReference>
<dbReference type="GO" id="GO:0005829">
    <property type="term" value="C:cytosol"/>
    <property type="evidence" value="ECO:0007669"/>
    <property type="project" value="TreeGrafter"/>
</dbReference>
<organism evidence="18 19">
    <name type="scientific">Nitratidesulfovibrio vulgaris (strain DP4)</name>
    <name type="common">Desulfovibrio vulgaris</name>
    <dbReference type="NCBI Taxonomy" id="391774"/>
    <lineage>
        <taxon>Bacteria</taxon>
        <taxon>Pseudomonadati</taxon>
        <taxon>Thermodesulfobacteriota</taxon>
        <taxon>Desulfovibrionia</taxon>
        <taxon>Desulfovibrionales</taxon>
        <taxon>Desulfovibrionaceae</taxon>
        <taxon>Nitratidesulfovibrio</taxon>
    </lineage>
</organism>
<evidence type="ECO:0000256" key="14">
    <source>
        <dbReference type="ARBA" id="ARBA00023204"/>
    </source>
</evidence>
<keyword evidence="10 16" id="KW-0227">DNA damage</keyword>
<keyword evidence="4 16" id="KW-0515">Mutator protein</keyword>
<evidence type="ECO:0000256" key="12">
    <source>
        <dbReference type="ARBA" id="ARBA00022932"/>
    </source>
</evidence>
<comment type="subunit">
    <text evidence="3 16">Monomer.</text>
</comment>
<dbReference type="InterPro" id="IPR043128">
    <property type="entry name" value="Rev_trsase/Diguanyl_cyclase"/>
</dbReference>
<reference evidence="19" key="1">
    <citation type="journal article" date="2009" name="Environ. Microbiol.">
        <title>Contribution of mobile genetic elements to Desulfovibrio vulgaris genome plasticity.</title>
        <authorList>
            <person name="Walker C.B."/>
            <person name="Stolyar S."/>
            <person name="Chivian D."/>
            <person name="Pinel N."/>
            <person name="Gabster J.A."/>
            <person name="Dehal P.S."/>
            <person name="He Z."/>
            <person name="Yang Z.K."/>
            <person name="Yen H.C."/>
            <person name="Zhou J."/>
            <person name="Wall J.D."/>
            <person name="Hazen T.C."/>
            <person name="Arkin A.P."/>
            <person name="Stahl D.A."/>
        </authorList>
    </citation>
    <scope>NUCLEOTIDE SEQUENCE [LARGE SCALE GENOMIC DNA]</scope>
    <source>
        <strain evidence="19">DP4</strain>
    </source>
</reference>
<evidence type="ECO:0000256" key="10">
    <source>
        <dbReference type="ARBA" id="ARBA00022763"/>
    </source>
</evidence>
<accession>A0A0H3ADE3</accession>
<dbReference type="PANTHER" id="PTHR11076">
    <property type="entry name" value="DNA REPAIR POLYMERASE UMUC / TRANSFERASE FAMILY MEMBER"/>
    <property type="match status" value="1"/>
</dbReference>
<dbReference type="Pfam" id="PF11798">
    <property type="entry name" value="IMS_HHH"/>
    <property type="match status" value="1"/>
</dbReference>
<feature type="site" description="Substrate discrimination" evidence="16">
    <location>
        <position position="9"/>
    </location>
</feature>
<protein>
    <recommendedName>
        <fullName evidence="16">DNA polymerase IV</fullName>
        <shortName evidence="16">Pol IV</shortName>
        <ecNumber evidence="16">2.7.7.7</ecNumber>
    </recommendedName>
</protein>
<keyword evidence="5 16" id="KW-0963">Cytoplasm</keyword>
<dbReference type="SUPFAM" id="SSF56672">
    <property type="entry name" value="DNA/RNA polymerases"/>
    <property type="match status" value="1"/>
</dbReference>
<feature type="binding site" evidence="16">
    <location>
        <position position="4"/>
    </location>
    <ligand>
        <name>Mg(2+)</name>
        <dbReference type="ChEBI" id="CHEBI:18420"/>
    </ligand>
</feature>
<evidence type="ECO:0000259" key="17">
    <source>
        <dbReference type="PROSITE" id="PS50173"/>
    </source>
</evidence>
<evidence type="ECO:0000256" key="11">
    <source>
        <dbReference type="ARBA" id="ARBA00022842"/>
    </source>
</evidence>
<evidence type="ECO:0000313" key="19">
    <source>
        <dbReference type="Proteomes" id="UP000009173"/>
    </source>
</evidence>
<dbReference type="InterPro" id="IPR050116">
    <property type="entry name" value="DNA_polymerase-Y"/>
</dbReference>
<dbReference type="GO" id="GO:0000287">
    <property type="term" value="F:magnesium ion binding"/>
    <property type="evidence" value="ECO:0007669"/>
    <property type="project" value="UniProtKB-UniRule"/>
</dbReference>
<evidence type="ECO:0000256" key="7">
    <source>
        <dbReference type="ARBA" id="ARBA00022695"/>
    </source>
</evidence>
<evidence type="ECO:0000256" key="3">
    <source>
        <dbReference type="ARBA" id="ARBA00011245"/>
    </source>
</evidence>
<dbReference type="Gene3D" id="3.30.70.270">
    <property type="match status" value="1"/>
</dbReference>
<name>A0A0H3ADE3_NITV4</name>
<dbReference type="InterPro" id="IPR043502">
    <property type="entry name" value="DNA/RNA_pol_sf"/>
</dbReference>
<comment type="catalytic activity">
    <reaction evidence="15 16">
        <text>DNA(n) + a 2'-deoxyribonucleoside 5'-triphosphate = DNA(n+1) + diphosphate</text>
        <dbReference type="Rhea" id="RHEA:22508"/>
        <dbReference type="Rhea" id="RHEA-COMP:17339"/>
        <dbReference type="Rhea" id="RHEA-COMP:17340"/>
        <dbReference type="ChEBI" id="CHEBI:33019"/>
        <dbReference type="ChEBI" id="CHEBI:61560"/>
        <dbReference type="ChEBI" id="CHEBI:173112"/>
        <dbReference type="EC" id="2.7.7.7"/>
    </reaction>
</comment>
<keyword evidence="8 16" id="KW-0235">DNA replication</keyword>
<keyword evidence="9 16" id="KW-0479">Metal-binding</keyword>
<dbReference type="PROSITE" id="PS50173">
    <property type="entry name" value="UMUC"/>
    <property type="match status" value="1"/>
</dbReference>
<dbReference type="Gene3D" id="3.30.1490.100">
    <property type="entry name" value="DNA polymerase, Y-family, little finger domain"/>
    <property type="match status" value="1"/>
</dbReference>
<evidence type="ECO:0000256" key="16">
    <source>
        <dbReference type="HAMAP-Rule" id="MF_01113"/>
    </source>
</evidence>
<dbReference type="HOGENOM" id="CLU_012348_1_2_7"/>
<dbReference type="Gene3D" id="1.10.150.20">
    <property type="entry name" value="5' to 3' exonuclease, C-terminal subdomain"/>
    <property type="match status" value="1"/>
</dbReference>
<dbReference type="GO" id="GO:0042276">
    <property type="term" value="P:error-prone translesion synthesis"/>
    <property type="evidence" value="ECO:0007669"/>
    <property type="project" value="TreeGrafter"/>
</dbReference>
<dbReference type="EMBL" id="CP000527">
    <property type="protein sequence ID" value="ABM29901.1"/>
    <property type="molecule type" value="Genomic_DNA"/>
</dbReference>
<evidence type="ECO:0000256" key="2">
    <source>
        <dbReference type="ARBA" id="ARBA00010945"/>
    </source>
</evidence>
<keyword evidence="11 16" id="KW-0460">Magnesium</keyword>